<evidence type="ECO:0000313" key="1">
    <source>
        <dbReference type="EMBL" id="KNE02598.1"/>
    </source>
</evidence>
<comment type="caution">
    <text evidence="1">The sequence shown here is derived from an EMBL/GenBank/DDBJ whole genome shotgun (WGS) entry which is preliminary data.</text>
</comment>
<name>A0A0L0P8B1_CANAR</name>
<protein>
    <submittedName>
        <fullName evidence="1">Uncharacterized protein</fullName>
    </submittedName>
</protein>
<evidence type="ECO:0000313" key="2">
    <source>
        <dbReference type="Proteomes" id="UP000037122"/>
    </source>
</evidence>
<sequence>MLVASSEKRLNKLWQTEAAAKKTKTSSIEGGKATNRSERLTEIKINDNFISSCSYSTVSTNSCNWLE</sequence>
<proteinExistence type="predicted"/>
<dbReference type="Proteomes" id="UP000037122">
    <property type="component" value="Unassembled WGS sequence"/>
</dbReference>
<dbReference type="EMBL" id="LGST01000003">
    <property type="protein sequence ID" value="KNE02598.1"/>
    <property type="molecule type" value="Genomic_DNA"/>
</dbReference>
<reference evidence="2" key="1">
    <citation type="journal article" date="2015" name="BMC Genomics">
        <title>Draft genome of a commonly misdiagnosed multidrug resistant pathogen Candida auris.</title>
        <authorList>
            <person name="Chatterjee S."/>
            <person name="Alampalli S.V."/>
            <person name="Nageshan R.K."/>
            <person name="Chettiar S.T."/>
            <person name="Joshi S."/>
            <person name="Tatu U.S."/>
        </authorList>
    </citation>
    <scope>NUCLEOTIDE SEQUENCE [LARGE SCALE GENOMIC DNA]</scope>
    <source>
        <strain evidence="2">6684</strain>
    </source>
</reference>
<gene>
    <name evidence="1" type="ORF">QG37_00412</name>
</gene>
<dbReference type="VEuPathDB" id="FungiDB:QG37_00412"/>
<organism evidence="1 2">
    <name type="scientific">Candidozyma auris</name>
    <name type="common">Yeast</name>
    <name type="synonym">Candida auris</name>
    <dbReference type="NCBI Taxonomy" id="498019"/>
    <lineage>
        <taxon>Eukaryota</taxon>
        <taxon>Fungi</taxon>
        <taxon>Dikarya</taxon>
        <taxon>Ascomycota</taxon>
        <taxon>Saccharomycotina</taxon>
        <taxon>Pichiomycetes</taxon>
        <taxon>Metschnikowiaceae</taxon>
        <taxon>Candidozyma</taxon>
    </lineage>
</organism>
<accession>A0A0L0P8B1</accession>
<dbReference type="AlphaFoldDB" id="A0A0L0P8B1"/>